<accession>A0ABN2FQN6</accession>
<dbReference type="EMBL" id="BAAAMU010000053">
    <property type="protein sequence ID" value="GAA1655768.1"/>
    <property type="molecule type" value="Genomic_DNA"/>
</dbReference>
<sequence>MRRLRGHPRTFGTAVLALLIPLAACSPPDGRVSAPAPPVEQSSGVADDGVDYLRAVGRDPRIVVRSSTIDFLVAEKGEVRYNAENRCLELMTTRSTLVGLVWPKGTGPARVDGKRGVTVPGLGDVLEGTSVALGGGYEKWGKKMPYGYRVDGDIDCLSHAPNGDVFVIATVDVDGVQRFFEVAGAPGSRGRSLGGCAAHLFFQSRENGLCHRSDPGAVPGQFSGEVLGGAADPDGLARELVAGRVECRLQSVHVRPGLGDEVL</sequence>
<dbReference type="Proteomes" id="UP001500064">
    <property type="component" value="Unassembled WGS sequence"/>
</dbReference>
<name>A0ABN2FQN6_9ACTN</name>
<evidence type="ECO:0000313" key="1">
    <source>
        <dbReference type="EMBL" id="GAA1655768.1"/>
    </source>
</evidence>
<protein>
    <recommendedName>
        <fullName evidence="3">Lipoprotein</fullName>
    </recommendedName>
</protein>
<reference evidence="1 2" key="1">
    <citation type="journal article" date="2019" name="Int. J. Syst. Evol. Microbiol.">
        <title>The Global Catalogue of Microorganisms (GCM) 10K type strain sequencing project: providing services to taxonomists for standard genome sequencing and annotation.</title>
        <authorList>
            <consortium name="The Broad Institute Genomics Platform"/>
            <consortium name="The Broad Institute Genome Sequencing Center for Infectious Disease"/>
            <person name="Wu L."/>
            <person name="Ma J."/>
        </authorList>
    </citation>
    <scope>NUCLEOTIDE SEQUENCE [LARGE SCALE GENOMIC DNA]</scope>
    <source>
        <strain evidence="1 2">JCM 13929</strain>
    </source>
</reference>
<gene>
    <name evidence="1" type="ORF">GCM10009733_061530</name>
</gene>
<proteinExistence type="predicted"/>
<evidence type="ECO:0008006" key="3">
    <source>
        <dbReference type="Google" id="ProtNLM"/>
    </source>
</evidence>
<organism evidence="1 2">
    <name type="scientific">Nonomuraea maheshkhaliensis</name>
    <dbReference type="NCBI Taxonomy" id="419590"/>
    <lineage>
        <taxon>Bacteria</taxon>
        <taxon>Bacillati</taxon>
        <taxon>Actinomycetota</taxon>
        <taxon>Actinomycetes</taxon>
        <taxon>Streptosporangiales</taxon>
        <taxon>Streptosporangiaceae</taxon>
        <taxon>Nonomuraea</taxon>
    </lineage>
</organism>
<evidence type="ECO:0000313" key="2">
    <source>
        <dbReference type="Proteomes" id="UP001500064"/>
    </source>
</evidence>
<keyword evidence="2" id="KW-1185">Reference proteome</keyword>
<dbReference type="RefSeq" id="WP_346110021.1">
    <property type="nucleotide sequence ID" value="NZ_BAAAMU010000053.1"/>
</dbReference>
<comment type="caution">
    <text evidence="1">The sequence shown here is derived from an EMBL/GenBank/DDBJ whole genome shotgun (WGS) entry which is preliminary data.</text>
</comment>